<reference evidence="1 2" key="1">
    <citation type="journal article" date="2011" name="Proc. Natl. Acad. Sci. U.S.A.">
        <title>Evolutionary erosion of yeast sex chromosomes by mating-type switching accidents.</title>
        <authorList>
            <person name="Gordon J.L."/>
            <person name="Armisen D."/>
            <person name="Proux-Wera E."/>
            <person name="Oheigeartaigh S.S."/>
            <person name="Byrne K.P."/>
            <person name="Wolfe K.H."/>
        </authorList>
    </citation>
    <scope>NUCLEOTIDE SEQUENCE [LARGE SCALE GENOMIC DNA]</scope>
    <source>
        <strain evidence="2">ATCC MYA-139 / BCRC 22969 / CBS 8797 / CCRC 22969 / KCTC 17520 / NBRC 10181 / NCYC 3082</strain>
    </source>
</reference>
<dbReference type="KEGG" id="kng:KNAG_0L01870"/>
<name>J7SB73_HUIN7</name>
<reference evidence="2" key="2">
    <citation type="submission" date="2012-08" db="EMBL/GenBank/DDBJ databases">
        <title>Genome sequence of Kazachstania naganishii.</title>
        <authorList>
            <person name="Gordon J.L."/>
            <person name="Armisen D."/>
            <person name="Proux-Wera E."/>
            <person name="OhEigeartaigh S.S."/>
            <person name="Byrne K.P."/>
            <person name="Wolfe K.H."/>
        </authorList>
    </citation>
    <scope>NUCLEOTIDE SEQUENCE [LARGE SCALE GENOMIC DNA]</scope>
    <source>
        <strain evidence="2">ATCC MYA-139 / BCRC 22969 / CBS 8797 / CCRC 22969 / KCTC 17520 / NBRC 10181 / NCYC 3082</strain>
    </source>
</reference>
<organism evidence="1 2">
    <name type="scientific">Huiozyma naganishii (strain ATCC MYA-139 / BCRC 22969 / CBS 8797 / KCTC 17520 / NBRC 10181 / NCYC 3082 / Yp74L-3)</name>
    <name type="common">Yeast</name>
    <name type="synonym">Kazachstania naganishii</name>
    <dbReference type="NCBI Taxonomy" id="1071383"/>
    <lineage>
        <taxon>Eukaryota</taxon>
        <taxon>Fungi</taxon>
        <taxon>Dikarya</taxon>
        <taxon>Ascomycota</taxon>
        <taxon>Saccharomycotina</taxon>
        <taxon>Saccharomycetes</taxon>
        <taxon>Saccharomycetales</taxon>
        <taxon>Saccharomycetaceae</taxon>
        <taxon>Huiozyma</taxon>
    </lineage>
</organism>
<protein>
    <submittedName>
        <fullName evidence="1">Uncharacterized protein</fullName>
    </submittedName>
</protein>
<keyword evidence="2" id="KW-1185">Reference proteome</keyword>
<evidence type="ECO:0000313" key="1">
    <source>
        <dbReference type="EMBL" id="CCK72806.1"/>
    </source>
</evidence>
<dbReference type="HOGENOM" id="CLU_058084_1_0_1"/>
<gene>
    <name evidence="1" type="primary">KNAG0L01870</name>
    <name evidence="1" type="ordered locus">KNAG_0L01870</name>
</gene>
<dbReference type="OMA" id="INWNKDT"/>
<sequence>MTSLDDSIISPQNMALLDNVTNYNREAVDYFHYEFGLGCDKLPMDWKILMKMRKHRLLRLPSCSMEDDVDYTMYMQRLHHCLWRRWSMELFGLQQKKCDPLSINWNKDTDVTVLYGPEFSSEAPASKEQQRALFGAPTAPQTISSKGVIDTPTIESGDEDSILYASSIDSSASSIFDSASRRRGSNGSVDRKLGLQFSDVVLKREISPRGDISEKCVRINDIKSRHHHRRHQHRHHNVHRQVVYSDASDYIMVEGGDLFYVN</sequence>
<dbReference type="eggNOG" id="ENOG502RYV2">
    <property type="taxonomic scope" value="Eukaryota"/>
</dbReference>
<accession>J7SB73</accession>
<dbReference type="OrthoDB" id="5563539at2759"/>
<evidence type="ECO:0000313" key="2">
    <source>
        <dbReference type="Proteomes" id="UP000006310"/>
    </source>
</evidence>
<dbReference type="AlphaFoldDB" id="J7SB73"/>
<dbReference type="RefSeq" id="XP_022467050.1">
    <property type="nucleotide sequence ID" value="XM_022610790.1"/>
</dbReference>
<dbReference type="GeneID" id="34528579"/>
<dbReference type="Proteomes" id="UP000006310">
    <property type="component" value="Chromosome 12"/>
</dbReference>
<proteinExistence type="predicted"/>
<dbReference type="EMBL" id="HE978325">
    <property type="protein sequence ID" value="CCK72806.1"/>
    <property type="molecule type" value="Genomic_DNA"/>
</dbReference>